<feature type="region of interest" description="Disordered" evidence="2">
    <location>
        <begin position="690"/>
        <end position="710"/>
    </location>
</feature>
<evidence type="ECO:0000256" key="2">
    <source>
        <dbReference type="SAM" id="MobiDB-lite"/>
    </source>
</evidence>
<dbReference type="InterPro" id="IPR002921">
    <property type="entry name" value="Fungal_lipase-type"/>
</dbReference>
<dbReference type="PANTHER" id="PTHR33873:SF15">
    <property type="entry name" value="TRANSCRIPTION FACTOR VOZ2"/>
    <property type="match status" value="1"/>
</dbReference>
<evidence type="ECO:0000259" key="3">
    <source>
        <dbReference type="Pfam" id="PF01764"/>
    </source>
</evidence>
<reference evidence="4" key="1">
    <citation type="submission" date="2019-12" db="EMBL/GenBank/DDBJ databases">
        <title>Genome sequencing and annotation of Brassica cretica.</title>
        <authorList>
            <person name="Studholme D.J."/>
            <person name="Sarris P.F."/>
        </authorList>
    </citation>
    <scope>NUCLEOTIDE SEQUENCE</scope>
    <source>
        <strain evidence="4">PFS-102/07</strain>
        <tissue evidence="4">Leaf</tissue>
    </source>
</reference>
<dbReference type="Gene3D" id="3.40.50.1820">
    <property type="entry name" value="alpha/beta hydrolase"/>
    <property type="match status" value="1"/>
</dbReference>
<feature type="compositionally biased region" description="Basic and acidic residues" evidence="2">
    <location>
        <begin position="358"/>
        <end position="372"/>
    </location>
</feature>
<dbReference type="Pfam" id="PF01764">
    <property type="entry name" value="Lipase_3"/>
    <property type="match status" value="1"/>
</dbReference>
<dbReference type="CDD" id="cd00519">
    <property type="entry name" value="Lipase_3"/>
    <property type="match status" value="1"/>
</dbReference>
<dbReference type="InterPro" id="IPR029058">
    <property type="entry name" value="AB_hydrolase_fold"/>
</dbReference>
<feature type="domain" description="Fungal lipase-type" evidence="3">
    <location>
        <begin position="497"/>
        <end position="631"/>
    </location>
</feature>
<name>A0A8S9LHT3_BRACR</name>
<dbReference type="SUPFAM" id="SSF53474">
    <property type="entry name" value="alpha/beta-Hydrolases"/>
    <property type="match status" value="1"/>
</dbReference>
<keyword evidence="1" id="KW-0378">Hydrolase</keyword>
<protein>
    <recommendedName>
        <fullName evidence="3">Fungal lipase-type domain-containing protein</fullName>
    </recommendedName>
</protein>
<feature type="region of interest" description="Disordered" evidence="2">
    <location>
        <begin position="342"/>
        <end position="372"/>
    </location>
</feature>
<dbReference type="PANTHER" id="PTHR33873">
    <property type="entry name" value="TRANSCRIPTION FACTOR VOZ1"/>
    <property type="match status" value="1"/>
</dbReference>
<proteinExistence type="predicted"/>
<sequence length="803" mass="90880">MSNHEKITCVSSSHQNLVEKLMQLQERFSHLQAARKEGRVGDHAVLEAQISQNLREWQAELTAPSPESSLLGGSISQFSEEIARLLKLNDEEDDATSSLKEHAAPKPDGFDQSLCPPPEHLEWIDEEPFCQSPFNVNFSSGFEEAVNNTQPHDQQLHFAFQEFDPSINTAPDFHVQSNLDITSQLDYHLSEVRQEFNNSPSIKLDASENYTDFTTPQSVRVPPPPSAFLGPKCALWDCTRPAHGSDWYLDYCSDYHGNLALNEDSPGAAPVLRPGGISLKDNLLIDALHAKSLGKNVGIPVCEGAVNTKCPWNAAELFHLELVEGETIREWLFFDKPRRAYDSGNRKQRSLPDYSGRGWHESRKQLMKEQEGQKRSYYMDPQPPGLFEWHLFEYQINESDVCALYRLELKVTNGKKSPKGRVAKDPLADLQKKMEKMGHLTPEVLLPKLLSCYRESVSGLAKNTMLRENNILKFVKDSSVMRPGYYVGVDHRRKLVVFGIRGTHTIYDLITDIVSSSDDEVTFEGYSTHFGTAEAARWFLNHELQTIRRCLDRYEGYKLRLVGHSLGGAIASLMAIMLRKMPREELGFDGEIVSAVGYATPPCVSKELAENCSEFVTTIVMQDDIIPRLSQASLARLRDEILQTDWTSVIEKEEWKSVLDLVTNAKQVVSSVQDAARKVSEYAKFGNKNDFPELPSSKNHQSDSLSTEPTTKDVVKLPEELYVPGAVYYLMRNVRGNMKSSAGKKVEYFSLWKRDPGQHFQRILLSGNFITDHKCDSHYYALRDVLKGFPGFIDESIFNKRSK</sequence>
<dbReference type="GO" id="GO:0043565">
    <property type="term" value="F:sequence-specific DNA binding"/>
    <property type="evidence" value="ECO:0007669"/>
    <property type="project" value="TreeGrafter"/>
</dbReference>
<dbReference type="GO" id="GO:0045893">
    <property type="term" value="P:positive regulation of DNA-templated transcription"/>
    <property type="evidence" value="ECO:0007669"/>
    <property type="project" value="TreeGrafter"/>
</dbReference>
<dbReference type="EMBL" id="QGKY02000094">
    <property type="protein sequence ID" value="KAF2605577.1"/>
    <property type="molecule type" value="Genomic_DNA"/>
</dbReference>
<feature type="compositionally biased region" description="Polar residues" evidence="2">
    <location>
        <begin position="696"/>
        <end position="709"/>
    </location>
</feature>
<organism evidence="4">
    <name type="scientific">Brassica cretica</name>
    <name type="common">Mustard</name>
    <dbReference type="NCBI Taxonomy" id="69181"/>
    <lineage>
        <taxon>Eukaryota</taxon>
        <taxon>Viridiplantae</taxon>
        <taxon>Streptophyta</taxon>
        <taxon>Embryophyta</taxon>
        <taxon>Tracheophyta</taxon>
        <taxon>Spermatophyta</taxon>
        <taxon>Magnoliopsida</taxon>
        <taxon>eudicotyledons</taxon>
        <taxon>Gunneridae</taxon>
        <taxon>Pentapetalae</taxon>
        <taxon>rosids</taxon>
        <taxon>malvids</taxon>
        <taxon>Brassicales</taxon>
        <taxon>Brassicaceae</taxon>
        <taxon>Brassiceae</taxon>
        <taxon>Brassica</taxon>
    </lineage>
</organism>
<dbReference type="GO" id="GO:0016787">
    <property type="term" value="F:hydrolase activity"/>
    <property type="evidence" value="ECO:0007669"/>
    <property type="project" value="UniProtKB-KW"/>
</dbReference>
<accession>A0A8S9LHT3</accession>
<gene>
    <name evidence="4" type="ORF">F2Q70_00024488</name>
</gene>
<comment type="caution">
    <text evidence="4">The sequence shown here is derived from an EMBL/GenBank/DDBJ whole genome shotgun (WGS) entry which is preliminary data.</text>
</comment>
<dbReference type="GO" id="GO:0005634">
    <property type="term" value="C:nucleus"/>
    <property type="evidence" value="ECO:0007669"/>
    <property type="project" value="TreeGrafter"/>
</dbReference>
<dbReference type="GO" id="GO:0048578">
    <property type="term" value="P:positive regulation of long-day photoperiodism, flowering"/>
    <property type="evidence" value="ECO:0007669"/>
    <property type="project" value="InterPro"/>
</dbReference>
<dbReference type="GO" id="GO:0006629">
    <property type="term" value="P:lipid metabolic process"/>
    <property type="evidence" value="ECO:0007669"/>
    <property type="project" value="InterPro"/>
</dbReference>
<dbReference type="InterPro" id="IPR039277">
    <property type="entry name" value="VOZ1/VOZ2"/>
</dbReference>
<evidence type="ECO:0000256" key="1">
    <source>
        <dbReference type="ARBA" id="ARBA00022801"/>
    </source>
</evidence>
<evidence type="ECO:0000313" key="4">
    <source>
        <dbReference type="EMBL" id="KAF2605577.1"/>
    </source>
</evidence>
<dbReference type="AlphaFoldDB" id="A0A8S9LHT3"/>